<evidence type="ECO:0000313" key="1">
    <source>
        <dbReference type="EMBL" id="MBK1633510.1"/>
    </source>
</evidence>
<dbReference type="InterPro" id="IPR036388">
    <property type="entry name" value="WH-like_DNA-bd_sf"/>
</dbReference>
<protein>
    <recommendedName>
        <fullName evidence="3">Transcriptional regulator</fullName>
    </recommendedName>
</protein>
<dbReference type="InterPro" id="IPR036390">
    <property type="entry name" value="WH_DNA-bd_sf"/>
</dbReference>
<proteinExistence type="predicted"/>
<evidence type="ECO:0000313" key="2">
    <source>
        <dbReference type="Proteomes" id="UP000748752"/>
    </source>
</evidence>
<comment type="caution">
    <text evidence="1">The sequence shown here is derived from an EMBL/GenBank/DDBJ whole genome shotgun (WGS) entry which is preliminary data.</text>
</comment>
<organism evidence="1 2">
    <name type="scientific">Thiohalocapsa halophila</name>
    <dbReference type="NCBI Taxonomy" id="69359"/>
    <lineage>
        <taxon>Bacteria</taxon>
        <taxon>Pseudomonadati</taxon>
        <taxon>Pseudomonadota</taxon>
        <taxon>Gammaproteobacteria</taxon>
        <taxon>Chromatiales</taxon>
        <taxon>Chromatiaceae</taxon>
        <taxon>Thiohalocapsa</taxon>
    </lineage>
</organism>
<reference evidence="1 2" key="1">
    <citation type="journal article" date="2020" name="Microorganisms">
        <title>Osmotic Adaptation and Compatible Solute Biosynthesis of Phototrophic Bacteria as Revealed from Genome Analyses.</title>
        <authorList>
            <person name="Imhoff J.F."/>
            <person name="Rahn T."/>
            <person name="Kunzel S."/>
            <person name="Keller A."/>
            <person name="Neulinger S.C."/>
        </authorList>
    </citation>
    <scope>NUCLEOTIDE SEQUENCE [LARGE SCALE GENOMIC DNA]</scope>
    <source>
        <strain evidence="1 2">DSM 6210</strain>
    </source>
</reference>
<accession>A0ABS1CNK9</accession>
<dbReference type="RefSeq" id="WP_200242136.1">
    <property type="nucleotide sequence ID" value="NZ_NRRV01000090.1"/>
</dbReference>
<dbReference type="Proteomes" id="UP000748752">
    <property type="component" value="Unassembled WGS sequence"/>
</dbReference>
<dbReference type="Pfam" id="PF25212">
    <property type="entry name" value="HVO_A0114"/>
    <property type="match status" value="1"/>
</dbReference>
<dbReference type="SUPFAM" id="SSF46785">
    <property type="entry name" value="Winged helix' DNA-binding domain"/>
    <property type="match status" value="1"/>
</dbReference>
<sequence length="115" mass="12623">MDILTIRVETEAQWSTRIVQAAERGEPQPPGYSFRSHEELLDTLTGNRFAILKALCGAGPLGVRELARGVGRDVRAVHADAQRLVGIGLIDRTENGKLHLPYSGVHLELDWRAAA</sequence>
<name>A0ABS1CNK9_9GAMM</name>
<evidence type="ECO:0008006" key="3">
    <source>
        <dbReference type="Google" id="ProtNLM"/>
    </source>
</evidence>
<dbReference type="Gene3D" id="1.10.10.10">
    <property type="entry name" value="Winged helix-like DNA-binding domain superfamily/Winged helix DNA-binding domain"/>
    <property type="match status" value="1"/>
</dbReference>
<gene>
    <name evidence="1" type="ORF">CKO31_22740</name>
</gene>
<dbReference type="EMBL" id="NRRV01000090">
    <property type="protein sequence ID" value="MBK1633510.1"/>
    <property type="molecule type" value="Genomic_DNA"/>
</dbReference>
<keyword evidence="2" id="KW-1185">Reference proteome</keyword>